<evidence type="ECO:0000313" key="1">
    <source>
        <dbReference type="EMBL" id="CAA9413632.1"/>
    </source>
</evidence>
<protein>
    <submittedName>
        <fullName evidence="1">Uncharacterized protein</fullName>
    </submittedName>
</protein>
<feature type="non-terminal residue" evidence="1">
    <location>
        <position position="1"/>
    </location>
</feature>
<accession>A0A6J4PG53</accession>
<reference evidence="1" key="1">
    <citation type="submission" date="2020-02" db="EMBL/GenBank/DDBJ databases">
        <authorList>
            <person name="Meier V. D."/>
        </authorList>
    </citation>
    <scope>NUCLEOTIDE SEQUENCE</scope>
    <source>
        <strain evidence="1">AVDCRST_MAG01</strain>
    </source>
</reference>
<sequence length="151" mass="15833">VVWPALRGVTASCLTSPQLVNSTEEALTVATEASLLSTAATSLVLPVRLQPLFPSSFVLSATKKLTLPLTPLPAVRFTVSAVASTESSRLLEITSANAIAGNASTSANATKSRESLLVNLILIFDSPLFVVFPANPLSIPSHFSLEAQFLL</sequence>
<dbReference type="EMBL" id="CADCUW010000263">
    <property type="protein sequence ID" value="CAA9413632.1"/>
    <property type="molecule type" value="Genomic_DNA"/>
</dbReference>
<organism evidence="1">
    <name type="scientific">uncultured Rubrobacteraceae bacterium</name>
    <dbReference type="NCBI Taxonomy" id="349277"/>
    <lineage>
        <taxon>Bacteria</taxon>
        <taxon>Bacillati</taxon>
        <taxon>Actinomycetota</taxon>
        <taxon>Rubrobacteria</taxon>
        <taxon>Rubrobacterales</taxon>
        <taxon>Rubrobacteraceae</taxon>
        <taxon>environmental samples</taxon>
    </lineage>
</organism>
<gene>
    <name evidence="1" type="ORF">AVDCRST_MAG01-01-1773</name>
</gene>
<proteinExistence type="predicted"/>
<dbReference type="AlphaFoldDB" id="A0A6J4PG53"/>
<name>A0A6J4PG53_9ACTN</name>